<sequence>MVWRRSKTPKHCSNPQICSRAARKMVSNRKTAPKQLAVVCGGLQWLISQAHRTGPPICSPAPRAIRDPAARSCGSLMEVAGGTGLRSDDLSLCSLGDP</sequence>
<organism evidence="1 2">
    <name type="scientific">Pleurodeles waltl</name>
    <name type="common">Iberian ribbed newt</name>
    <dbReference type="NCBI Taxonomy" id="8319"/>
    <lineage>
        <taxon>Eukaryota</taxon>
        <taxon>Metazoa</taxon>
        <taxon>Chordata</taxon>
        <taxon>Craniata</taxon>
        <taxon>Vertebrata</taxon>
        <taxon>Euteleostomi</taxon>
        <taxon>Amphibia</taxon>
        <taxon>Batrachia</taxon>
        <taxon>Caudata</taxon>
        <taxon>Salamandroidea</taxon>
        <taxon>Salamandridae</taxon>
        <taxon>Pleurodelinae</taxon>
        <taxon>Pleurodeles</taxon>
    </lineage>
</organism>
<dbReference type="Proteomes" id="UP001066276">
    <property type="component" value="Chromosome 8"/>
</dbReference>
<accession>A0AAV7NI00</accession>
<gene>
    <name evidence="1" type="ORF">NDU88_003362</name>
</gene>
<dbReference type="AlphaFoldDB" id="A0AAV7NI00"/>
<keyword evidence="2" id="KW-1185">Reference proteome</keyword>
<proteinExistence type="predicted"/>
<evidence type="ECO:0000313" key="1">
    <source>
        <dbReference type="EMBL" id="KAJ1115136.1"/>
    </source>
</evidence>
<comment type="caution">
    <text evidence="1">The sequence shown here is derived from an EMBL/GenBank/DDBJ whole genome shotgun (WGS) entry which is preliminary data.</text>
</comment>
<protein>
    <submittedName>
        <fullName evidence="1">Uncharacterized protein</fullName>
    </submittedName>
</protein>
<name>A0AAV7NI00_PLEWA</name>
<dbReference type="EMBL" id="JANPWB010000012">
    <property type="protein sequence ID" value="KAJ1115136.1"/>
    <property type="molecule type" value="Genomic_DNA"/>
</dbReference>
<reference evidence="1" key="1">
    <citation type="journal article" date="2022" name="bioRxiv">
        <title>Sequencing and chromosome-scale assembly of the giantPleurodeles waltlgenome.</title>
        <authorList>
            <person name="Brown T."/>
            <person name="Elewa A."/>
            <person name="Iarovenko S."/>
            <person name="Subramanian E."/>
            <person name="Araus A.J."/>
            <person name="Petzold A."/>
            <person name="Susuki M."/>
            <person name="Suzuki K.-i.T."/>
            <person name="Hayashi T."/>
            <person name="Toyoda A."/>
            <person name="Oliveira C."/>
            <person name="Osipova E."/>
            <person name="Leigh N.D."/>
            <person name="Simon A."/>
            <person name="Yun M.H."/>
        </authorList>
    </citation>
    <scope>NUCLEOTIDE SEQUENCE</scope>
    <source>
        <strain evidence="1">20211129_DDA</strain>
        <tissue evidence="1">Liver</tissue>
    </source>
</reference>
<evidence type="ECO:0000313" key="2">
    <source>
        <dbReference type="Proteomes" id="UP001066276"/>
    </source>
</evidence>